<dbReference type="SMART" id="SM00185">
    <property type="entry name" value="ARM"/>
    <property type="match status" value="3"/>
</dbReference>
<dbReference type="Pfam" id="PF05804">
    <property type="entry name" value="KAP"/>
    <property type="match status" value="1"/>
</dbReference>
<dbReference type="Gene3D" id="1.25.10.10">
    <property type="entry name" value="Leucine-rich Repeat Variant"/>
    <property type="match status" value="1"/>
</dbReference>
<evidence type="ECO:0000313" key="1">
    <source>
        <dbReference type="EMBL" id="KAF6024300.1"/>
    </source>
</evidence>
<dbReference type="InterPro" id="IPR016024">
    <property type="entry name" value="ARM-type_fold"/>
</dbReference>
<dbReference type="SMART" id="SM01297">
    <property type="entry name" value="KAP"/>
    <property type="match status" value="1"/>
</dbReference>
<dbReference type="EMBL" id="VXIV02002594">
    <property type="protein sequence ID" value="KAF6024300.1"/>
    <property type="molecule type" value="Genomic_DNA"/>
</dbReference>
<dbReference type="PANTHER" id="PTHR15605">
    <property type="entry name" value="KINESIN-ASSOCIATED PROTEINS"/>
    <property type="match status" value="1"/>
</dbReference>
<dbReference type="InterPro" id="IPR000225">
    <property type="entry name" value="Armadillo"/>
</dbReference>
<dbReference type="InterPro" id="IPR008658">
    <property type="entry name" value="KAP3"/>
</dbReference>
<accession>A0A7J7JDL9</accession>
<gene>
    <name evidence="1" type="ORF">EB796_017393</name>
</gene>
<dbReference type="SUPFAM" id="SSF48371">
    <property type="entry name" value="ARM repeat"/>
    <property type="match status" value="1"/>
</dbReference>
<dbReference type="GO" id="GO:0019894">
    <property type="term" value="F:kinesin binding"/>
    <property type="evidence" value="ECO:0007669"/>
    <property type="project" value="InterPro"/>
</dbReference>
<name>A0A7J7JDL9_BUGNE</name>
<dbReference type="PANTHER" id="PTHR15605:SF2">
    <property type="entry name" value="KINESIN-ASSOCIATED PROTEIN 3"/>
    <property type="match status" value="1"/>
</dbReference>
<organism evidence="1 2">
    <name type="scientific">Bugula neritina</name>
    <name type="common">Brown bryozoan</name>
    <name type="synonym">Sertularia neritina</name>
    <dbReference type="NCBI Taxonomy" id="10212"/>
    <lineage>
        <taxon>Eukaryota</taxon>
        <taxon>Metazoa</taxon>
        <taxon>Spiralia</taxon>
        <taxon>Lophotrochozoa</taxon>
        <taxon>Bryozoa</taxon>
        <taxon>Gymnolaemata</taxon>
        <taxon>Cheilostomatida</taxon>
        <taxon>Flustrina</taxon>
        <taxon>Buguloidea</taxon>
        <taxon>Bugulidae</taxon>
        <taxon>Bugula</taxon>
    </lineage>
</organism>
<comment type="caution">
    <text evidence="1">The sequence shown here is derived from an EMBL/GenBank/DDBJ whole genome shotgun (WGS) entry which is preliminary data.</text>
</comment>
<dbReference type="OrthoDB" id="10265679at2759"/>
<dbReference type="GO" id="GO:0005930">
    <property type="term" value="C:axoneme"/>
    <property type="evidence" value="ECO:0007669"/>
    <property type="project" value="TreeGrafter"/>
</dbReference>
<sequence>MDSMLPEEARFLKRKVKGGSIDVHPTEKALIVNYELEATILGEMGDPMLGERKECQKVIRIRTLNESTNVGNLAREIIDKCRLIHPTKLPEVEQLLYYLQNRKDTAAPTTGAKKKSELSERPLDGDLDATEINETANINEIEDYLELLYEDLPEKLRGSALVLQLARNPDNLQELFENETVVGALARVLREDWKRSMELSTSIVYVFFCFSSFSQFHGVISHFKIGALTMQIVEHEIKKYELWKEELARKKKACEADGKEKSAEKKDYDRTKKKFDGLVKKQDQLLRVCFYLLLNLAEALEVEKKMRNKSIVKMLVSCLEREHHELLILVVSFLKKLSVFIENKTEMAEHNVIEKLTKLVPVDHEDLLNITLRLLLNLSFDTEERSKMVKYGMLPKLVALLSNDNHQLIVLSILYHISMDDKCKTMFTYTDCIPIILKMILEAPGDRVDLELMSLSINLATHKRNAQSISTHAHEESFQV</sequence>
<dbReference type="InterPro" id="IPR011989">
    <property type="entry name" value="ARM-like"/>
</dbReference>
<evidence type="ECO:0000313" key="2">
    <source>
        <dbReference type="Proteomes" id="UP000593567"/>
    </source>
</evidence>
<dbReference type="GO" id="GO:0016939">
    <property type="term" value="C:kinesin II complex"/>
    <property type="evidence" value="ECO:0007669"/>
    <property type="project" value="TreeGrafter"/>
</dbReference>
<proteinExistence type="predicted"/>
<keyword evidence="2" id="KW-1185">Reference proteome</keyword>
<dbReference type="GO" id="GO:0044782">
    <property type="term" value="P:cilium organization"/>
    <property type="evidence" value="ECO:0007669"/>
    <property type="project" value="TreeGrafter"/>
</dbReference>
<dbReference type="AlphaFoldDB" id="A0A7J7JDL9"/>
<protein>
    <submittedName>
        <fullName evidence="1">KIFAP3</fullName>
    </submittedName>
</protein>
<dbReference type="GO" id="GO:0035869">
    <property type="term" value="C:ciliary transition zone"/>
    <property type="evidence" value="ECO:0007669"/>
    <property type="project" value="TreeGrafter"/>
</dbReference>
<reference evidence="1" key="1">
    <citation type="submission" date="2020-06" db="EMBL/GenBank/DDBJ databases">
        <title>Draft genome of Bugula neritina, a colonial animal packing powerful symbionts and potential medicines.</title>
        <authorList>
            <person name="Rayko M."/>
        </authorList>
    </citation>
    <scope>NUCLEOTIDE SEQUENCE [LARGE SCALE GENOMIC DNA]</scope>
    <source>
        <strain evidence="1">Kwan_BN1</strain>
    </source>
</reference>
<dbReference type="GO" id="GO:0007018">
    <property type="term" value="P:microtubule-based movement"/>
    <property type="evidence" value="ECO:0007669"/>
    <property type="project" value="TreeGrafter"/>
</dbReference>
<dbReference type="Proteomes" id="UP000593567">
    <property type="component" value="Unassembled WGS sequence"/>
</dbReference>